<dbReference type="EMBL" id="KY290955">
    <property type="protein sequence ID" value="APU01590.1"/>
    <property type="molecule type" value="Genomic_DNA"/>
</dbReference>
<reference evidence="1 2" key="1">
    <citation type="journal article" date="2017" name="Sci. Rep.">
        <title>Characterization and diversity of phages infecting Aeromonas salmonicida subsp. salmonicida.</title>
        <authorList>
            <person name="Vincent A.T."/>
            <person name="Paquet V.E."/>
            <person name="Bernatchez A."/>
            <person name="Tremblay D.M."/>
            <person name="Moineau S."/>
            <person name="Charette S.J."/>
        </authorList>
    </citation>
    <scope>NUCLEOTIDE SEQUENCE [LARGE SCALE GENOMIC DNA]</scope>
</reference>
<accession>A0A219YCB3</accession>
<organism evidence="1 2">
    <name type="scientific">Aeromonas phage 65.2</name>
    <dbReference type="NCBI Taxonomy" id="1932896"/>
    <lineage>
        <taxon>Viruses</taxon>
        <taxon>Duplodnaviria</taxon>
        <taxon>Heunggongvirae</taxon>
        <taxon>Uroviricota</taxon>
        <taxon>Caudoviricetes</taxon>
        <taxon>Pantevenvirales</taxon>
        <taxon>Straboviridae</taxon>
        <taxon>Emmerichvirinae</taxon>
        <taxon>Ishigurovirus</taxon>
        <taxon>Ishigurovirus osborne</taxon>
    </lineage>
</organism>
<sequence>MNHYVELNMKKLETLGKKAAYCRHELTKDLDPWAKNEYTCILADTEVEIKDTQNRIEEMLNDPWFN</sequence>
<dbReference type="Proteomes" id="UP000225215">
    <property type="component" value="Segment"/>
</dbReference>
<name>A0A219YCB3_9CAUD</name>
<evidence type="ECO:0000313" key="1">
    <source>
        <dbReference type="EMBL" id="APU01590.1"/>
    </source>
</evidence>
<evidence type="ECO:0000313" key="2">
    <source>
        <dbReference type="Proteomes" id="UP000225215"/>
    </source>
</evidence>
<protein>
    <submittedName>
        <fullName evidence="1">Uncharacterized protein</fullName>
    </submittedName>
</protein>
<proteinExistence type="predicted"/>